<feature type="transmembrane region" description="Helical" evidence="1">
    <location>
        <begin position="152"/>
        <end position="171"/>
    </location>
</feature>
<keyword evidence="3" id="KW-0645">Protease</keyword>
<evidence type="ECO:0000313" key="3">
    <source>
        <dbReference type="EMBL" id="MBD2610175.1"/>
    </source>
</evidence>
<keyword evidence="3" id="KW-0482">Metalloprotease</keyword>
<keyword evidence="1" id="KW-0472">Membrane</keyword>
<comment type="caution">
    <text evidence="3">The sequence shown here is derived from an EMBL/GenBank/DDBJ whole genome shotgun (WGS) entry which is preliminary data.</text>
</comment>
<keyword evidence="1" id="KW-0812">Transmembrane</keyword>
<gene>
    <name evidence="3" type="ORF">H6G94_02605</name>
</gene>
<feature type="transmembrane region" description="Helical" evidence="1">
    <location>
        <begin position="104"/>
        <end position="121"/>
    </location>
</feature>
<feature type="transmembrane region" description="Helical" evidence="1">
    <location>
        <begin position="128"/>
        <end position="146"/>
    </location>
</feature>
<dbReference type="EMBL" id="JACJTC010000002">
    <property type="protein sequence ID" value="MBD2610175.1"/>
    <property type="molecule type" value="Genomic_DNA"/>
</dbReference>
<feature type="transmembrane region" description="Helical" evidence="1">
    <location>
        <begin position="178"/>
        <end position="198"/>
    </location>
</feature>
<evidence type="ECO:0000313" key="4">
    <source>
        <dbReference type="Proteomes" id="UP000606396"/>
    </source>
</evidence>
<dbReference type="Pfam" id="PF02517">
    <property type="entry name" value="Rce1-like"/>
    <property type="match status" value="1"/>
</dbReference>
<dbReference type="GO" id="GO:0008237">
    <property type="term" value="F:metallopeptidase activity"/>
    <property type="evidence" value="ECO:0007669"/>
    <property type="project" value="UniProtKB-KW"/>
</dbReference>
<accession>A0ABR8H4L9</accession>
<dbReference type="InterPro" id="IPR003675">
    <property type="entry name" value="Rce1/LyrA-like_dom"/>
</dbReference>
<proteinExistence type="predicted"/>
<feature type="transmembrane region" description="Helical" evidence="1">
    <location>
        <begin position="12"/>
        <end position="31"/>
    </location>
</feature>
<evidence type="ECO:0000259" key="2">
    <source>
        <dbReference type="Pfam" id="PF02517"/>
    </source>
</evidence>
<keyword evidence="4" id="KW-1185">Reference proteome</keyword>
<organism evidence="3 4">
    <name type="scientific">Nostoc punctiforme FACHB-252</name>
    <dbReference type="NCBI Taxonomy" id="1357509"/>
    <lineage>
        <taxon>Bacteria</taxon>
        <taxon>Bacillati</taxon>
        <taxon>Cyanobacteriota</taxon>
        <taxon>Cyanophyceae</taxon>
        <taxon>Nostocales</taxon>
        <taxon>Nostocaceae</taxon>
        <taxon>Nostoc</taxon>
    </lineage>
</organism>
<sequence length="199" mass="22946">MAVLGYEKIKVISIIITLYILPIILILVGLIPFSFRFMLLVIMAIVIILSTVINKIKLEELGFTHKNLLFASKDVLPATIGLAILILLHYLLKGTRIDNSLHWYFYLFLIFVSVPTQEFIYRSYLFHLLSRVGFSQYFLVISAILYSFVHAIYWDLLTLLFTLSIGFIWGYHYQRFKNIYSVIFSHSLLGVVAIATGLL</sequence>
<dbReference type="Proteomes" id="UP000606396">
    <property type="component" value="Unassembled WGS sequence"/>
</dbReference>
<feature type="domain" description="CAAX prenyl protease 2/Lysostaphin resistance protein A-like" evidence="2">
    <location>
        <begin position="102"/>
        <end position="189"/>
    </location>
</feature>
<feature type="transmembrane region" description="Helical" evidence="1">
    <location>
        <begin position="37"/>
        <end position="54"/>
    </location>
</feature>
<keyword evidence="1" id="KW-1133">Transmembrane helix</keyword>
<reference evidence="3 4" key="1">
    <citation type="journal article" date="2020" name="ISME J.">
        <title>Comparative genomics reveals insights into cyanobacterial evolution and habitat adaptation.</title>
        <authorList>
            <person name="Chen M.Y."/>
            <person name="Teng W.K."/>
            <person name="Zhao L."/>
            <person name="Hu C.X."/>
            <person name="Zhou Y.K."/>
            <person name="Han B.P."/>
            <person name="Song L.R."/>
            <person name="Shu W.S."/>
        </authorList>
    </citation>
    <scope>NUCLEOTIDE SEQUENCE [LARGE SCALE GENOMIC DNA]</scope>
    <source>
        <strain evidence="3 4">FACHB-252</strain>
    </source>
</reference>
<protein>
    <submittedName>
        <fullName evidence="3">CPBP family intramembrane metalloprotease</fullName>
    </submittedName>
</protein>
<name>A0ABR8H4L9_NOSPU</name>
<keyword evidence="3" id="KW-0378">Hydrolase</keyword>
<feature type="transmembrane region" description="Helical" evidence="1">
    <location>
        <begin position="75"/>
        <end position="92"/>
    </location>
</feature>
<evidence type="ECO:0000256" key="1">
    <source>
        <dbReference type="SAM" id="Phobius"/>
    </source>
</evidence>